<dbReference type="RefSeq" id="WP_170935610.1">
    <property type="nucleotide sequence ID" value="NZ_FZPA01000015.1"/>
</dbReference>
<organism evidence="1 2">
    <name type="scientific">Sphingopyxis indica</name>
    <dbReference type="NCBI Taxonomy" id="436663"/>
    <lineage>
        <taxon>Bacteria</taxon>
        <taxon>Pseudomonadati</taxon>
        <taxon>Pseudomonadota</taxon>
        <taxon>Alphaproteobacteria</taxon>
        <taxon>Sphingomonadales</taxon>
        <taxon>Sphingomonadaceae</taxon>
        <taxon>Sphingopyxis</taxon>
    </lineage>
</organism>
<evidence type="ECO:0008006" key="3">
    <source>
        <dbReference type="Google" id="ProtNLM"/>
    </source>
</evidence>
<keyword evidence="2" id="KW-1185">Reference proteome</keyword>
<accession>A0A239KPS9</accession>
<dbReference type="EMBL" id="FZPA01000015">
    <property type="protein sequence ID" value="SNT19569.1"/>
    <property type="molecule type" value="Genomic_DNA"/>
</dbReference>
<dbReference type="InterPro" id="IPR025395">
    <property type="entry name" value="Phage_tail_terminator-like"/>
</dbReference>
<evidence type="ECO:0000313" key="2">
    <source>
        <dbReference type="Proteomes" id="UP000198339"/>
    </source>
</evidence>
<sequence length="147" mass="15873">MPSIQTSDWMALKSRIDTLVTDPAMQRFEPGAIATPPSDANGPAPYILLSDVQNDPQRVGLSARANVGVDHIRSGTLLISVQWPIARAVTHTQLVEIAGQIAAHFPADTCMTFGASRLRTTQDAAALQPFVEGAYRVAVVRVFWSSM</sequence>
<reference evidence="1 2" key="1">
    <citation type="submission" date="2017-06" db="EMBL/GenBank/DDBJ databases">
        <authorList>
            <person name="Kim H.J."/>
            <person name="Triplett B.A."/>
        </authorList>
    </citation>
    <scope>NUCLEOTIDE SEQUENCE [LARGE SCALE GENOMIC DNA]</scope>
    <source>
        <strain evidence="1 2">DS15</strain>
    </source>
</reference>
<dbReference type="Proteomes" id="UP000198339">
    <property type="component" value="Unassembled WGS sequence"/>
</dbReference>
<dbReference type="Gene3D" id="3.30.2000.20">
    <property type="match status" value="1"/>
</dbReference>
<dbReference type="AlphaFoldDB" id="A0A239KPS9"/>
<protein>
    <recommendedName>
        <fullName evidence="3">DUF3168 domain-containing protein</fullName>
    </recommendedName>
</protein>
<dbReference type="Pfam" id="PF13554">
    <property type="entry name" value="Phage_tail_terminator_5"/>
    <property type="match status" value="1"/>
</dbReference>
<proteinExistence type="predicted"/>
<name>A0A239KPS9_9SPHN</name>
<gene>
    <name evidence="1" type="ORF">SAMN06295955_11561</name>
</gene>
<evidence type="ECO:0000313" key="1">
    <source>
        <dbReference type="EMBL" id="SNT19569.1"/>
    </source>
</evidence>